<gene>
    <name evidence="11" type="primary">pyrH</name>
    <name evidence="13" type="ORF">C0197_03395</name>
</gene>
<evidence type="ECO:0000256" key="11">
    <source>
        <dbReference type="HAMAP-Rule" id="MF_01220"/>
    </source>
</evidence>
<evidence type="ECO:0000259" key="12">
    <source>
        <dbReference type="Pfam" id="PF00696"/>
    </source>
</evidence>
<evidence type="ECO:0000256" key="6">
    <source>
        <dbReference type="ARBA" id="ARBA00022741"/>
    </source>
</evidence>
<dbReference type="GO" id="GO:0005524">
    <property type="term" value="F:ATP binding"/>
    <property type="evidence" value="ECO:0007669"/>
    <property type="project" value="UniProtKB-KW"/>
</dbReference>
<comment type="caution">
    <text evidence="13">The sequence shown here is derived from an EMBL/GenBank/DDBJ whole genome shotgun (WGS) entry which is preliminary data.</text>
</comment>
<feature type="binding site" evidence="11">
    <location>
        <position position="173"/>
    </location>
    <ligand>
        <name>ATP</name>
        <dbReference type="ChEBI" id="CHEBI:30616"/>
    </ligand>
</feature>
<keyword evidence="5 11" id="KW-0808">Transferase</keyword>
<feature type="binding site" evidence="11">
    <location>
        <begin position="137"/>
        <end position="144"/>
    </location>
    <ligand>
        <name>UMP</name>
        <dbReference type="ChEBI" id="CHEBI:57865"/>
    </ligand>
</feature>
<comment type="caution">
    <text evidence="11">Lacks conserved residue(s) required for the propagation of feature annotation.</text>
</comment>
<dbReference type="CDD" id="cd04254">
    <property type="entry name" value="AAK_UMPK-PyrH-Ec"/>
    <property type="match status" value="1"/>
</dbReference>
<dbReference type="GO" id="GO:0033862">
    <property type="term" value="F:UMP kinase activity"/>
    <property type="evidence" value="ECO:0007669"/>
    <property type="project" value="UniProtKB-EC"/>
</dbReference>
<evidence type="ECO:0000256" key="5">
    <source>
        <dbReference type="ARBA" id="ARBA00022679"/>
    </source>
</evidence>
<dbReference type="InterPro" id="IPR036393">
    <property type="entry name" value="AceGlu_kinase-like_sf"/>
</dbReference>
<feature type="binding site" evidence="11">
    <location>
        <position position="164"/>
    </location>
    <ligand>
        <name>ATP</name>
        <dbReference type="ChEBI" id="CHEBI:30616"/>
    </ligand>
</feature>
<dbReference type="InterPro" id="IPR001048">
    <property type="entry name" value="Asp/Glu/Uridylate_kinase"/>
</dbReference>
<evidence type="ECO:0000256" key="9">
    <source>
        <dbReference type="ARBA" id="ARBA00022975"/>
    </source>
</evidence>
<dbReference type="PANTHER" id="PTHR42833">
    <property type="entry name" value="URIDYLATE KINASE"/>
    <property type="match status" value="1"/>
</dbReference>
<keyword evidence="4 11" id="KW-0963">Cytoplasm</keyword>
<organism evidence="13 14">
    <name type="scientific">Caldimicrobium thiodismutans</name>
    <dbReference type="NCBI Taxonomy" id="1653476"/>
    <lineage>
        <taxon>Bacteria</taxon>
        <taxon>Pseudomonadati</taxon>
        <taxon>Thermodesulfobacteriota</taxon>
        <taxon>Thermodesulfobacteria</taxon>
        <taxon>Thermodesulfobacteriales</taxon>
        <taxon>Thermodesulfobacteriaceae</taxon>
        <taxon>Caldimicrobium</taxon>
    </lineage>
</organism>
<comment type="subunit">
    <text evidence="11">Homohexamer.</text>
</comment>
<comment type="function">
    <text evidence="11">Catalyzes the reversible phosphorylation of UMP to UDP.</text>
</comment>
<keyword evidence="7 11" id="KW-0418">Kinase</keyword>
<evidence type="ECO:0000256" key="4">
    <source>
        <dbReference type="ARBA" id="ARBA00022490"/>
    </source>
</evidence>
<dbReference type="AlphaFoldDB" id="A0A2N7PJQ9"/>
<evidence type="ECO:0000256" key="7">
    <source>
        <dbReference type="ARBA" id="ARBA00022777"/>
    </source>
</evidence>
<dbReference type="NCBIfam" id="TIGR02075">
    <property type="entry name" value="pyrH_bact"/>
    <property type="match status" value="1"/>
</dbReference>
<comment type="similarity">
    <text evidence="3 11">Belongs to the UMP kinase family.</text>
</comment>
<dbReference type="EMBL" id="PNIE01000045">
    <property type="protein sequence ID" value="PMP63119.1"/>
    <property type="molecule type" value="Genomic_DNA"/>
</dbReference>
<dbReference type="Proteomes" id="UP000235731">
    <property type="component" value="Unassembled WGS sequence"/>
</dbReference>
<comment type="activity regulation">
    <text evidence="11">Inhibited by UTP.</text>
</comment>
<feature type="binding site" evidence="11">
    <location>
        <position position="57"/>
    </location>
    <ligand>
        <name>ATP</name>
        <dbReference type="ChEBI" id="CHEBI:30616"/>
    </ligand>
</feature>
<dbReference type="Gene3D" id="3.40.1160.10">
    <property type="entry name" value="Acetylglutamate kinase-like"/>
    <property type="match status" value="1"/>
</dbReference>
<dbReference type="Pfam" id="PF00696">
    <property type="entry name" value="AA_kinase"/>
    <property type="match status" value="1"/>
</dbReference>
<keyword evidence="8 11" id="KW-0067">ATP-binding</keyword>
<comment type="subcellular location">
    <subcellularLocation>
        <location evidence="1 11">Cytoplasm</location>
    </subcellularLocation>
</comment>
<feature type="binding site" evidence="11">
    <location>
        <position position="61"/>
    </location>
    <ligand>
        <name>ATP</name>
        <dbReference type="ChEBI" id="CHEBI:30616"/>
    </ligand>
</feature>
<dbReference type="FunFam" id="3.40.1160.10:FF:000001">
    <property type="entry name" value="Uridylate kinase"/>
    <property type="match status" value="1"/>
</dbReference>
<protein>
    <recommendedName>
        <fullName evidence="11">Uridylate kinase</fullName>
        <shortName evidence="11">UK</shortName>
        <ecNumber evidence="11">2.7.4.22</ecNumber>
    </recommendedName>
    <alternativeName>
        <fullName evidence="11">Uridine monophosphate kinase</fullName>
        <shortName evidence="11">UMP kinase</shortName>
        <shortName evidence="11">UMPK</shortName>
    </alternativeName>
</protein>
<dbReference type="PANTHER" id="PTHR42833:SF4">
    <property type="entry name" value="URIDYLATE KINASE PUMPKIN, CHLOROPLASTIC"/>
    <property type="match status" value="1"/>
</dbReference>
<proteinExistence type="inferred from homology"/>
<dbReference type="InterPro" id="IPR015963">
    <property type="entry name" value="Uridylate_kinase_bac"/>
</dbReference>
<evidence type="ECO:0000256" key="3">
    <source>
        <dbReference type="ARBA" id="ARBA00007614"/>
    </source>
</evidence>
<reference evidence="13 14" key="1">
    <citation type="submission" date="2018-01" db="EMBL/GenBank/DDBJ databases">
        <title>Metagenomic assembled genomes from two thermal pools in the Uzon Caldera, Kamchatka, Russia.</title>
        <authorList>
            <person name="Wilkins L."/>
            <person name="Ettinger C."/>
        </authorList>
    </citation>
    <scope>NUCLEOTIDE SEQUENCE [LARGE SCALE GENOMIC DNA]</scope>
    <source>
        <strain evidence="13">ZAV-15</strain>
    </source>
</reference>
<name>A0A2N7PJQ9_9BACT</name>
<dbReference type="SUPFAM" id="SSF53633">
    <property type="entry name" value="Carbamate kinase-like"/>
    <property type="match status" value="1"/>
</dbReference>
<comment type="catalytic activity">
    <reaction evidence="10 11">
        <text>UMP + ATP = UDP + ADP</text>
        <dbReference type="Rhea" id="RHEA:24400"/>
        <dbReference type="ChEBI" id="CHEBI:30616"/>
        <dbReference type="ChEBI" id="CHEBI:57865"/>
        <dbReference type="ChEBI" id="CHEBI:58223"/>
        <dbReference type="ChEBI" id="CHEBI:456216"/>
        <dbReference type="EC" id="2.7.4.22"/>
    </reaction>
</comment>
<dbReference type="GO" id="GO:0005737">
    <property type="term" value="C:cytoplasm"/>
    <property type="evidence" value="ECO:0007669"/>
    <property type="project" value="UniProtKB-SubCell"/>
</dbReference>
<dbReference type="GO" id="GO:0006225">
    <property type="term" value="P:UDP biosynthetic process"/>
    <property type="evidence" value="ECO:0007669"/>
    <property type="project" value="TreeGrafter"/>
</dbReference>
<dbReference type="HAMAP" id="MF_01220_B">
    <property type="entry name" value="PyrH_B"/>
    <property type="match status" value="1"/>
</dbReference>
<dbReference type="EC" id="2.7.4.22" evidence="11"/>
<evidence type="ECO:0000256" key="8">
    <source>
        <dbReference type="ARBA" id="ARBA00022840"/>
    </source>
</evidence>
<dbReference type="UniPathway" id="UPA00159">
    <property type="reaction ID" value="UER00275"/>
</dbReference>
<feature type="domain" description="Aspartate/glutamate/uridylate kinase" evidence="12">
    <location>
        <begin position="9"/>
        <end position="218"/>
    </location>
</feature>
<accession>A0A2N7PJQ9</accession>
<feature type="binding site" evidence="11">
    <location>
        <position position="170"/>
    </location>
    <ligand>
        <name>ATP</name>
        <dbReference type="ChEBI" id="CHEBI:30616"/>
    </ligand>
</feature>
<feature type="binding site" evidence="11">
    <location>
        <begin position="14"/>
        <end position="17"/>
    </location>
    <ligand>
        <name>ATP</name>
        <dbReference type="ChEBI" id="CHEBI:30616"/>
    </ligand>
</feature>
<comment type="pathway">
    <text evidence="2 11">Pyrimidine metabolism; CTP biosynthesis via de novo pathway; UDP from UMP (UMPK route): step 1/1.</text>
</comment>
<sequence length="240" mass="26610">MSEGELKYKRVLLKLSGEALLGTKEFGIDYQFLKKISLELKDVSALGVELAIVIGGGNIFRGVSGEKEGLNRARADYMGMLATLINALALQDVLEREGLSVRTMSALEVIEVAEPYIREKAVRHLEKGRILILACGTGNPFFTTDTAATLRALELGCEILFKATKVDGVYERDPKEDPTAKKFEEITFDEVLKRNLKVMDATAFSLARDHNLPILVFNLFQTNNIKRALFGEKVGTLIKN</sequence>
<feature type="binding site" evidence="11">
    <location>
        <position position="76"/>
    </location>
    <ligand>
        <name>UMP</name>
        <dbReference type="ChEBI" id="CHEBI:57865"/>
    </ligand>
</feature>
<evidence type="ECO:0000313" key="14">
    <source>
        <dbReference type="Proteomes" id="UP000235731"/>
    </source>
</evidence>
<dbReference type="InterPro" id="IPR011817">
    <property type="entry name" value="Uridylate_kinase"/>
</dbReference>
<keyword evidence="9 11" id="KW-0665">Pyrimidine biosynthesis</keyword>
<dbReference type="GO" id="GO:0044210">
    <property type="term" value="P:'de novo' CTP biosynthetic process"/>
    <property type="evidence" value="ECO:0007669"/>
    <property type="project" value="UniProtKB-UniRule"/>
</dbReference>
<keyword evidence="6 11" id="KW-0547">Nucleotide-binding</keyword>
<feature type="binding site" evidence="11">
    <location>
        <position position="56"/>
    </location>
    <ligand>
        <name>UMP</name>
        <dbReference type="ChEBI" id="CHEBI:57865"/>
    </ligand>
</feature>
<evidence type="ECO:0000256" key="2">
    <source>
        <dbReference type="ARBA" id="ARBA00004791"/>
    </source>
</evidence>
<evidence type="ECO:0000256" key="1">
    <source>
        <dbReference type="ARBA" id="ARBA00004496"/>
    </source>
</evidence>
<evidence type="ECO:0000313" key="13">
    <source>
        <dbReference type="EMBL" id="PMP63119.1"/>
    </source>
</evidence>
<dbReference type="PIRSF" id="PIRSF005650">
    <property type="entry name" value="Uridylate_kin"/>
    <property type="match status" value="1"/>
</dbReference>
<evidence type="ECO:0000256" key="10">
    <source>
        <dbReference type="ARBA" id="ARBA00047767"/>
    </source>
</evidence>